<dbReference type="PROSITE" id="PS50975">
    <property type="entry name" value="ATP_GRASP"/>
    <property type="match status" value="1"/>
</dbReference>
<dbReference type="GO" id="GO:0005524">
    <property type="term" value="F:ATP binding"/>
    <property type="evidence" value="ECO:0007669"/>
    <property type="project" value="UniProtKB-UniRule"/>
</dbReference>
<evidence type="ECO:0000256" key="2">
    <source>
        <dbReference type="SAM" id="MobiDB-lite"/>
    </source>
</evidence>
<feature type="domain" description="ATP-grasp" evidence="3">
    <location>
        <begin position="203"/>
        <end position="396"/>
    </location>
</feature>
<evidence type="ECO:0000259" key="3">
    <source>
        <dbReference type="PROSITE" id="PS50975"/>
    </source>
</evidence>
<feature type="compositionally biased region" description="Basic and acidic residues" evidence="2">
    <location>
        <begin position="485"/>
        <end position="499"/>
    </location>
</feature>
<gene>
    <name evidence="4" type="ORF">C457_10001</name>
</gene>
<feature type="region of interest" description="Disordered" evidence="2">
    <location>
        <begin position="1"/>
        <end position="89"/>
    </location>
</feature>
<evidence type="ECO:0000313" key="5">
    <source>
        <dbReference type="Proteomes" id="UP000011559"/>
    </source>
</evidence>
<dbReference type="Gene3D" id="3.40.50.20">
    <property type="match status" value="1"/>
</dbReference>
<reference evidence="4 5" key="1">
    <citation type="journal article" date="2014" name="PLoS Genet.">
        <title>Phylogenetically driven sequencing of extremely halophilic archaea reveals strategies for static and dynamic osmo-response.</title>
        <authorList>
            <person name="Becker E.A."/>
            <person name="Seitzer P.M."/>
            <person name="Tritt A."/>
            <person name="Larsen D."/>
            <person name="Krusor M."/>
            <person name="Yao A.I."/>
            <person name="Wu D."/>
            <person name="Madern D."/>
            <person name="Eisen J.A."/>
            <person name="Darling A.E."/>
            <person name="Facciotti M.T."/>
        </authorList>
    </citation>
    <scope>NUCLEOTIDE SEQUENCE [LARGE SCALE GENOMIC DNA]</scope>
    <source>
        <strain evidence="5">DSM 18310 / JCM 13924 / TL6</strain>
    </source>
</reference>
<comment type="caution">
    <text evidence="4">The sequence shown here is derived from an EMBL/GenBank/DDBJ whole genome shotgun (WGS) entry which is preliminary data.</text>
</comment>
<evidence type="ECO:0000256" key="1">
    <source>
        <dbReference type="PROSITE-ProRule" id="PRU00409"/>
    </source>
</evidence>
<dbReference type="PATRIC" id="fig|1227461.3.peg.2020"/>
<organism evidence="4 5">
    <name type="scientific">Haloferax prahovense (strain DSM 18310 / JCM 13924 / TL6)</name>
    <dbReference type="NCBI Taxonomy" id="1227461"/>
    <lineage>
        <taxon>Archaea</taxon>
        <taxon>Methanobacteriati</taxon>
        <taxon>Methanobacteriota</taxon>
        <taxon>Stenosarchaea group</taxon>
        <taxon>Halobacteria</taxon>
        <taxon>Halobacteriales</taxon>
        <taxon>Haloferacaceae</taxon>
        <taxon>Haloferax</taxon>
    </lineage>
</organism>
<keyword evidence="5" id="KW-1185">Reference proteome</keyword>
<proteinExistence type="predicted"/>
<evidence type="ECO:0000313" key="4">
    <source>
        <dbReference type="EMBL" id="ELZ69162.1"/>
    </source>
</evidence>
<keyword evidence="1" id="KW-0067">ATP-binding</keyword>
<dbReference type="GO" id="GO:0046872">
    <property type="term" value="F:metal ion binding"/>
    <property type="evidence" value="ECO:0007669"/>
    <property type="project" value="InterPro"/>
</dbReference>
<feature type="region of interest" description="Disordered" evidence="2">
    <location>
        <begin position="476"/>
        <end position="513"/>
    </location>
</feature>
<protein>
    <recommendedName>
        <fullName evidence="3">ATP-grasp domain-containing protein</fullName>
    </recommendedName>
</protein>
<dbReference type="EMBL" id="AOLG01000029">
    <property type="protein sequence ID" value="ELZ69162.1"/>
    <property type="molecule type" value="Genomic_DNA"/>
</dbReference>
<dbReference type="SUPFAM" id="SSF56059">
    <property type="entry name" value="Glutathione synthetase ATP-binding domain-like"/>
    <property type="match status" value="1"/>
</dbReference>
<dbReference type="InterPro" id="IPR011761">
    <property type="entry name" value="ATP-grasp"/>
</dbReference>
<dbReference type="AlphaFoldDB" id="M0GCA2"/>
<accession>M0GCA2</accession>
<dbReference type="Proteomes" id="UP000011559">
    <property type="component" value="Unassembled WGS sequence"/>
</dbReference>
<sequence length="513" mass="57775">MDNRAETVGFLDSHESNPVRRVRIRSSVADATLARRRAPALSRTADRTPTAESGREEPTPGTDLEPVSGPILIPSPRDGSGMSKRAHARNSVLVPSGNYTCIRSLGERGIHTVMASEHDDTPAASSRFCDELVRIPAPKDDLVAYKDALVGIAARPDVKTIIPTRPEDGYIFSKYLDEFEQYVDLVVPDFETLRRVHDRKLLYEAAVDAGVPMPRTRLFSEVEAFHEPSIIKPRYNVVAGEYVDSYDPHEYDIVKSVRHVRPGDRPDPDEIYAEMKHDPIVQDYVPTEDKYMFAALYDHGEPLATFQHLQIRGNSYTGGGGVYRTSVYDPELESVARKLLGHINWHGLACIEYLKDAETGEFKLIEINPRMWQSLPSTVRAGADFPYYYWLQATGQKHRIEPGYELGVGTHYLWGELGYVMSVRRDDSPLVERPSFVKTVWEVASSIYHEPRFDLARLDDPVPFARYVHHALFNRGDDENDEESTAGRDGDGDDVKERGTGITLTPGLNFRGR</sequence>
<dbReference type="Gene3D" id="3.30.470.20">
    <property type="entry name" value="ATP-grasp fold, B domain"/>
    <property type="match status" value="1"/>
</dbReference>
<name>M0GCA2_HALPT</name>
<keyword evidence="1" id="KW-0547">Nucleotide-binding</keyword>